<comment type="caution">
    <text evidence="2">The sequence shown here is derived from an EMBL/GenBank/DDBJ whole genome shotgun (WGS) entry which is preliminary data.</text>
</comment>
<proteinExistence type="predicted"/>
<dbReference type="RefSeq" id="WP_134104352.1">
    <property type="nucleotide sequence ID" value="NZ_SODP01000002.1"/>
</dbReference>
<evidence type="ECO:0000313" key="2">
    <source>
        <dbReference type="EMBL" id="TDW69313.1"/>
    </source>
</evidence>
<accession>A0A4R8C7F4</accession>
<keyword evidence="1" id="KW-0732">Signal</keyword>
<evidence type="ECO:0000313" key="3">
    <source>
        <dbReference type="Proteomes" id="UP000295146"/>
    </source>
</evidence>
<evidence type="ECO:0000256" key="1">
    <source>
        <dbReference type="SAM" id="SignalP"/>
    </source>
</evidence>
<protein>
    <submittedName>
        <fullName evidence="2">Uncharacterized protein</fullName>
    </submittedName>
</protein>
<dbReference type="AlphaFoldDB" id="A0A4R8C7F4"/>
<reference evidence="2 3" key="1">
    <citation type="submission" date="2019-03" db="EMBL/GenBank/DDBJ databases">
        <title>Genomic Encyclopedia of Type Strains, Phase III (KMG-III): the genomes of soil and plant-associated and newly described type strains.</title>
        <authorList>
            <person name="Whitman W."/>
        </authorList>
    </citation>
    <scope>NUCLEOTIDE SEQUENCE [LARGE SCALE GENOMIC DNA]</scope>
    <source>
        <strain evidence="2 3">VKM Ac-2573</strain>
    </source>
</reference>
<feature type="chain" id="PRO_5020943364" evidence="1">
    <location>
        <begin position="33"/>
        <end position="486"/>
    </location>
</feature>
<feature type="signal peptide" evidence="1">
    <location>
        <begin position="1"/>
        <end position="32"/>
    </location>
</feature>
<gene>
    <name evidence="2" type="ORF">EV653_3337</name>
</gene>
<dbReference type="EMBL" id="SODP01000002">
    <property type="protein sequence ID" value="TDW69313.1"/>
    <property type="molecule type" value="Genomic_DNA"/>
</dbReference>
<sequence length="486" mass="50074">MSRTRTARSIAALAAASIGITVVPIGMQTAQAAATPEGFIVDFQNSAHRLVHVSPGLIDVSPSFMDAQSSPSVVALADGNYEESFQAADHTLWIANSAAGGQQFRQNCSPNPVPEMPGTGTGIAVDAKGQVRVAWAESGQESGVNLTVGVQPQCGFTEGAILPGTTPSVAALDPDLGGFVSAWVGTDHLVHGKETGHAAFTIDTHPVAPGTSPSIATDNVSTGNHWKLAYQDTTGHLVTASSNGPLDVTPSVLAPNTSPSVSHVGRTNIFEMAFVAADNSVWVDINGGGHPIGAGLNAAPGSSPAIAQDRDGSGGWEIAYQRSTDHHLVTADSLGNRFDSGQVMEDNTTPAIAALKPTNIPPFMGTGQWQFDQQPPDNGFAAYAGSWPHPILALPAGHVIQLTYPVVGTPDSTLLFVKAGHTTAECGDPSAVVALREGVGSLTAPQLAAIFGTTRPAFFPGAPLFERFCYIGPNPPAQVFIGVTTG</sequence>
<dbReference type="OrthoDB" id="4322898at2"/>
<organism evidence="2 3">
    <name type="scientific">Kribbella pratensis</name>
    <dbReference type="NCBI Taxonomy" id="2512112"/>
    <lineage>
        <taxon>Bacteria</taxon>
        <taxon>Bacillati</taxon>
        <taxon>Actinomycetota</taxon>
        <taxon>Actinomycetes</taxon>
        <taxon>Propionibacteriales</taxon>
        <taxon>Kribbellaceae</taxon>
        <taxon>Kribbella</taxon>
    </lineage>
</organism>
<keyword evidence="3" id="KW-1185">Reference proteome</keyword>
<dbReference type="Proteomes" id="UP000295146">
    <property type="component" value="Unassembled WGS sequence"/>
</dbReference>
<name>A0A4R8C7F4_9ACTN</name>